<accession>A0A0D0MM11</accession>
<feature type="transmembrane region" description="Helical" evidence="1">
    <location>
        <begin position="43"/>
        <end position="63"/>
    </location>
</feature>
<comment type="caution">
    <text evidence="3">The sequence shown here is derived from an EMBL/GenBank/DDBJ whole genome shotgun (WGS) entry which is preliminary data.</text>
</comment>
<proteinExistence type="predicted"/>
<sequence>MHRLPCSRQPALIAAVFCAAAIAVGCAHAPKPEPVAPAVTPAAAAPAPAAIGPFSVTAVLAVYRTQVAERGTRERCGVQIAPPPKASLWSRMFSSEPTGEGDIPPPSFVPETACDTVAAQRLQAARYRVTYRFEGEEYNVDLGYDPGAALRLDSLGHVVGPALLP</sequence>
<dbReference type="OrthoDB" id="8859009at2"/>
<organism evidence="3 4">
    <name type="scientific">Variovorax paradoxus</name>
    <dbReference type="NCBI Taxonomy" id="34073"/>
    <lineage>
        <taxon>Bacteria</taxon>
        <taxon>Pseudomonadati</taxon>
        <taxon>Pseudomonadota</taxon>
        <taxon>Betaproteobacteria</taxon>
        <taxon>Burkholderiales</taxon>
        <taxon>Comamonadaceae</taxon>
        <taxon>Variovorax</taxon>
    </lineage>
</organism>
<gene>
    <name evidence="3" type="ORF">RT97_12885</name>
</gene>
<dbReference type="PROSITE" id="PS51257">
    <property type="entry name" value="PROKAR_LIPOPROTEIN"/>
    <property type="match status" value="1"/>
</dbReference>
<evidence type="ECO:0000313" key="4">
    <source>
        <dbReference type="Proteomes" id="UP000032067"/>
    </source>
</evidence>
<dbReference type="AlphaFoldDB" id="A0A0D0MM11"/>
<name>A0A0D0MM11_VARPD</name>
<keyword evidence="1" id="KW-0812">Transmembrane</keyword>
<protein>
    <recommendedName>
        <fullName evidence="5">Lipoprotein</fullName>
    </recommendedName>
</protein>
<evidence type="ECO:0008006" key="5">
    <source>
        <dbReference type="Google" id="ProtNLM"/>
    </source>
</evidence>
<reference evidence="3 4" key="1">
    <citation type="submission" date="2014-12" db="EMBL/GenBank/DDBJ databases">
        <title>16Stimator: statistical estimation of ribosomal gene copy numbers from draft genome assemblies.</title>
        <authorList>
            <person name="Perisin M.A."/>
            <person name="Vetter M."/>
            <person name="Gilbert J.A."/>
            <person name="Bergelson J."/>
        </authorList>
    </citation>
    <scope>NUCLEOTIDE SEQUENCE [LARGE SCALE GENOMIC DNA]</scope>
    <source>
        <strain evidence="3 4">MEDvA23</strain>
    </source>
</reference>
<keyword evidence="1" id="KW-1133">Transmembrane helix</keyword>
<dbReference type="EMBL" id="JXQQ01000028">
    <property type="protein sequence ID" value="KIQ31964.1"/>
    <property type="molecule type" value="Genomic_DNA"/>
</dbReference>
<feature type="signal peptide" evidence="2">
    <location>
        <begin position="1"/>
        <end position="29"/>
    </location>
</feature>
<dbReference type="Proteomes" id="UP000032067">
    <property type="component" value="Unassembled WGS sequence"/>
</dbReference>
<dbReference type="RefSeq" id="WP_155403801.1">
    <property type="nucleotide sequence ID" value="NZ_JXQQ01000028.1"/>
</dbReference>
<keyword evidence="2" id="KW-0732">Signal</keyword>
<evidence type="ECO:0000256" key="1">
    <source>
        <dbReference type="SAM" id="Phobius"/>
    </source>
</evidence>
<keyword evidence="1" id="KW-0472">Membrane</keyword>
<feature type="chain" id="PRO_5002217263" description="Lipoprotein" evidence="2">
    <location>
        <begin position="30"/>
        <end position="165"/>
    </location>
</feature>
<evidence type="ECO:0000313" key="3">
    <source>
        <dbReference type="EMBL" id="KIQ31964.1"/>
    </source>
</evidence>
<evidence type="ECO:0000256" key="2">
    <source>
        <dbReference type="SAM" id="SignalP"/>
    </source>
</evidence>